<dbReference type="EMBL" id="JAJHUN010000001">
    <property type="protein sequence ID" value="KAJ4165513.1"/>
    <property type="molecule type" value="Genomic_DNA"/>
</dbReference>
<feature type="transmembrane region" description="Helical" evidence="1">
    <location>
        <begin position="19"/>
        <end position="37"/>
    </location>
</feature>
<accession>A0A9W8QP42</accession>
<keyword evidence="3" id="KW-1185">Reference proteome</keyword>
<evidence type="ECO:0000313" key="2">
    <source>
        <dbReference type="EMBL" id="KAJ4165513.1"/>
    </source>
</evidence>
<gene>
    <name evidence="2" type="ORF">LMH87_007143</name>
</gene>
<keyword evidence="1" id="KW-0472">Membrane</keyword>
<dbReference type="RefSeq" id="XP_056060428.1">
    <property type="nucleotide sequence ID" value="XM_056192184.1"/>
</dbReference>
<organism evidence="2 3">
    <name type="scientific">Akanthomyces muscarius</name>
    <name type="common">Entomopathogenic fungus</name>
    <name type="synonym">Lecanicillium muscarium</name>
    <dbReference type="NCBI Taxonomy" id="2231603"/>
    <lineage>
        <taxon>Eukaryota</taxon>
        <taxon>Fungi</taxon>
        <taxon>Dikarya</taxon>
        <taxon>Ascomycota</taxon>
        <taxon>Pezizomycotina</taxon>
        <taxon>Sordariomycetes</taxon>
        <taxon>Hypocreomycetidae</taxon>
        <taxon>Hypocreales</taxon>
        <taxon>Cordycipitaceae</taxon>
        <taxon>Akanthomyces</taxon>
    </lineage>
</organism>
<reference evidence="2" key="1">
    <citation type="journal article" date="2023" name="Access Microbiol">
        <title>De-novo genome assembly for Akanthomyces muscarius, a biocontrol agent of insect agricultural pests.</title>
        <authorList>
            <person name="Erdos Z."/>
            <person name="Studholme D.J."/>
            <person name="Raymond B."/>
            <person name="Sharma M."/>
        </authorList>
    </citation>
    <scope>NUCLEOTIDE SEQUENCE</scope>
    <source>
        <strain evidence="2">Ve6</strain>
    </source>
</reference>
<name>A0A9W8QP42_AKAMU</name>
<proteinExistence type="predicted"/>
<dbReference type="GeneID" id="80894302"/>
<comment type="caution">
    <text evidence="2">The sequence shown here is derived from an EMBL/GenBank/DDBJ whole genome shotgun (WGS) entry which is preliminary data.</text>
</comment>
<sequence>MYPCTYGTNLAYLTSGSTWISLSSALCFFSLSFPSLISPARHIAPKLHSAAISLPLPSSTTHQHTA</sequence>
<protein>
    <submittedName>
        <fullName evidence="2">Uncharacterized protein</fullName>
    </submittedName>
</protein>
<evidence type="ECO:0000313" key="3">
    <source>
        <dbReference type="Proteomes" id="UP001144673"/>
    </source>
</evidence>
<dbReference type="Proteomes" id="UP001144673">
    <property type="component" value="Chromosome 1"/>
</dbReference>
<dbReference type="AlphaFoldDB" id="A0A9W8QP42"/>
<dbReference type="KEGG" id="amus:LMH87_007143"/>
<keyword evidence="1" id="KW-0812">Transmembrane</keyword>
<evidence type="ECO:0000256" key="1">
    <source>
        <dbReference type="SAM" id="Phobius"/>
    </source>
</evidence>
<keyword evidence="1" id="KW-1133">Transmembrane helix</keyword>